<evidence type="ECO:0000256" key="2">
    <source>
        <dbReference type="SAM" id="SignalP"/>
    </source>
</evidence>
<dbReference type="Proteomes" id="UP001143362">
    <property type="component" value="Unassembled WGS sequence"/>
</dbReference>
<feature type="signal peptide" evidence="2">
    <location>
        <begin position="1"/>
        <end position="23"/>
    </location>
</feature>
<sequence>MIRFASIFVLTLVAALIANPAQAHPKTDVITLINGDHITGEIKELFSGILKLGTDSMGTLSIEWEDVVAVESAYRYEVRSSDGSRFYGTVAMESDMASILTVRHYGGTRELAPLDIVELRPVAKEFKDRIDIYLSTTAAYNKASDITTWEFNTTIGYEDEKSRNQLTGRSTNTNTGGDLKQSAKVDLSRRVWTDRSQLYRTLHANYESSDELQLDYRVTTGIGWGRYFKDTNRHRLSSEAGLQVLTERSTSGAEQQSVEGFLTASYNLWRFSTPELDLALEGSLYPSLTESGRMRGDTNARLRWEIVADLYLDFTAWATYDNQNEGDSSIDYGLSTGVGWEY</sequence>
<feature type="compositionally biased region" description="Polar residues" evidence="1">
    <location>
        <begin position="164"/>
        <end position="176"/>
    </location>
</feature>
<dbReference type="RefSeq" id="WP_279244390.1">
    <property type="nucleotide sequence ID" value="NZ_SHNN01000001.1"/>
</dbReference>
<gene>
    <name evidence="3" type="ORF">EYC98_05945</name>
</gene>
<feature type="region of interest" description="Disordered" evidence="1">
    <location>
        <begin position="162"/>
        <end position="182"/>
    </location>
</feature>
<keyword evidence="2" id="KW-0732">Signal</keyword>
<organism evidence="3 4">
    <name type="scientific">Candidatus Litorirhabdus singularis</name>
    <dbReference type="NCBI Taxonomy" id="2518993"/>
    <lineage>
        <taxon>Bacteria</taxon>
        <taxon>Pseudomonadati</taxon>
        <taxon>Pseudomonadota</taxon>
        <taxon>Gammaproteobacteria</taxon>
        <taxon>Cellvibrionales</taxon>
        <taxon>Halieaceae</taxon>
        <taxon>Candidatus Litorirhabdus</taxon>
    </lineage>
</organism>
<evidence type="ECO:0000313" key="3">
    <source>
        <dbReference type="EMBL" id="MCX2980413.1"/>
    </source>
</evidence>
<dbReference type="InterPro" id="IPR007433">
    <property type="entry name" value="DUF481"/>
</dbReference>
<dbReference type="Pfam" id="PF04338">
    <property type="entry name" value="DUF481"/>
    <property type="match status" value="1"/>
</dbReference>
<name>A0ABT3TDM3_9GAMM</name>
<reference evidence="3" key="1">
    <citation type="submission" date="2019-02" db="EMBL/GenBank/DDBJ databases">
        <authorList>
            <person name="Li S.-H."/>
        </authorList>
    </citation>
    <scope>NUCLEOTIDE SEQUENCE</scope>
    <source>
        <strain evidence="3">IMCC14734</strain>
    </source>
</reference>
<evidence type="ECO:0000256" key="1">
    <source>
        <dbReference type="SAM" id="MobiDB-lite"/>
    </source>
</evidence>
<keyword evidence="4" id="KW-1185">Reference proteome</keyword>
<feature type="chain" id="PRO_5046114421" evidence="2">
    <location>
        <begin position="24"/>
        <end position="342"/>
    </location>
</feature>
<evidence type="ECO:0000313" key="4">
    <source>
        <dbReference type="Proteomes" id="UP001143362"/>
    </source>
</evidence>
<comment type="caution">
    <text evidence="3">The sequence shown here is derived from an EMBL/GenBank/DDBJ whole genome shotgun (WGS) entry which is preliminary data.</text>
</comment>
<proteinExistence type="predicted"/>
<protein>
    <submittedName>
        <fullName evidence="3">DUF481 domain-containing protein</fullName>
    </submittedName>
</protein>
<accession>A0ABT3TDM3</accession>
<dbReference type="EMBL" id="SHNN01000001">
    <property type="protein sequence ID" value="MCX2980413.1"/>
    <property type="molecule type" value="Genomic_DNA"/>
</dbReference>